<accession>A0A1L9NTP3</accession>
<sequence length="161" mass="18223">MKFSTKEDIEAPIEDAFALFVDFDQFERSALRRGGQVRRTDSLKSKGVGMSWDAGFKFRGKARKVSAELIAYDPNDGYEMDVQSSDLNAIATLELMSLSKSRTRATLSVELKPKSLSGRLMIQTMRLGKSRLDKRYRIKASDFARIIERQHKSNVKAQAPL</sequence>
<gene>
    <name evidence="1" type="ORF">PFRI_32890</name>
</gene>
<dbReference type="SUPFAM" id="SSF55961">
    <property type="entry name" value="Bet v1-like"/>
    <property type="match status" value="1"/>
</dbReference>
<comment type="caution">
    <text evidence="1">The sequence shown here is derived from an EMBL/GenBank/DDBJ whole genome shotgun (WGS) entry which is preliminary data.</text>
</comment>
<dbReference type="InterPro" id="IPR023393">
    <property type="entry name" value="START-like_dom_sf"/>
</dbReference>
<reference evidence="1 2" key="1">
    <citation type="submission" date="2016-10" db="EMBL/GenBank/DDBJ databases">
        <title>Genome sequence of Planktotalea frisia SH6-1.</title>
        <authorList>
            <person name="Poehlein A."/>
            <person name="Bakenhus I."/>
            <person name="Voget S."/>
            <person name="Brinkhoff T."/>
            <person name="Simon M."/>
        </authorList>
    </citation>
    <scope>NUCLEOTIDE SEQUENCE [LARGE SCALE GENOMIC DNA]</scope>
    <source>
        <strain evidence="1 2">SH6-1</strain>
    </source>
</reference>
<dbReference type="CDD" id="cd07812">
    <property type="entry name" value="SRPBCC"/>
    <property type="match status" value="1"/>
</dbReference>
<evidence type="ECO:0000313" key="2">
    <source>
        <dbReference type="Proteomes" id="UP000184514"/>
    </source>
</evidence>
<dbReference type="STRING" id="696762.PFRI_32890"/>
<dbReference type="OrthoDB" id="7860307at2"/>
<keyword evidence="2" id="KW-1185">Reference proteome</keyword>
<name>A0A1L9NTP3_9RHOB</name>
<organism evidence="1 2">
    <name type="scientific">Planktotalea frisia</name>
    <dbReference type="NCBI Taxonomy" id="696762"/>
    <lineage>
        <taxon>Bacteria</taxon>
        <taxon>Pseudomonadati</taxon>
        <taxon>Pseudomonadota</taxon>
        <taxon>Alphaproteobacteria</taxon>
        <taxon>Rhodobacterales</taxon>
        <taxon>Paracoccaceae</taxon>
        <taxon>Planktotalea</taxon>
    </lineage>
</organism>
<proteinExistence type="predicted"/>
<evidence type="ECO:0000313" key="1">
    <source>
        <dbReference type="EMBL" id="OJI92504.1"/>
    </source>
</evidence>
<dbReference type="EMBL" id="MLCB01000178">
    <property type="protein sequence ID" value="OJI92504.1"/>
    <property type="molecule type" value="Genomic_DNA"/>
</dbReference>
<dbReference type="Proteomes" id="UP000184514">
    <property type="component" value="Unassembled WGS sequence"/>
</dbReference>
<evidence type="ECO:0008006" key="3">
    <source>
        <dbReference type="Google" id="ProtNLM"/>
    </source>
</evidence>
<protein>
    <recommendedName>
        <fullName evidence="3">Polyketide cyclase / dehydrase and lipid transport</fullName>
    </recommendedName>
</protein>
<dbReference type="AlphaFoldDB" id="A0A1L9NTP3"/>
<dbReference type="Gene3D" id="3.30.530.20">
    <property type="match status" value="1"/>
</dbReference>
<dbReference type="RefSeq" id="WP_072631795.1">
    <property type="nucleotide sequence ID" value="NZ_JABBAN010000116.1"/>
</dbReference>